<dbReference type="RefSeq" id="WP_369617821.1">
    <property type="nucleotide sequence ID" value="NZ_AP031573.1"/>
</dbReference>
<gene>
    <name evidence="1" type="ORF">CFS9_13350</name>
</gene>
<name>A0AAT9GZS5_9FLAO</name>
<proteinExistence type="predicted"/>
<organism evidence="1">
    <name type="scientific">Flavobacterium sp. CFS9</name>
    <dbReference type="NCBI Taxonomy" id="3143118"/>
    <lineage>
        <taxon>Bacteria</taxon>
        <taxon>Pseudomonadati</taxon>
        <taxon>Bacteroidota</taxon>
        <taxon>Flavobacteriia</taxon>
        <taxon>Flavobacteriales</taxon>
        <taxon>Flavobacteriaceae</taxon>
        <taxon>Flavobacterium</taxon>
    </lineage>
</organism>
<evidence type="ECO:0008006" key="2">
    <source>
        <dbReference type="Google" id="ProtNLM"/>
    </source>
</evidence>
<accession>A0AAT9GZS5</accession>
<reference evidence="1" key="1">
    <citation type="submission" date="2024-05" db="EMBL/GenBank/DDBJ databases">
        <title>Whole-Genome Sequence of CFS9, a Potential Fish Probiotic Isolated from the Body Surface of Silurus asotus.</title>
        <authorList>
            <person name="Kojima M."/>
            <person name="Tobioka K."/>
            <person name="Yokota K."/>
            <person name="Nakatani H."/>
            <person name="Hori K."/>
            <person name="Tamaru Y."/>
            <person name="Okazaki F."/>
        </authorList>
    </citation>
    <scope>NUCLEOTIDE SEQUENCE</scope>
    <source>
        <strain evidence="1">CFS9</strain>
    </source>
</reference>
<protein>
    <recommendedName>
        <fullName evidence="2">GLPGLI family protein</fullName>
    </recommendedName>
</protein>
<dbReference type="EMBL" id="AP031573">
    <property type="protein sequence ID" value="BFM42694.1"/>
    <property type="molecule type" value="Genomic_DNA"/>
</dbReference>
<sequence length="100" mass="11733">MSLQIEIKSKRNKYYETSVILKLREFENSNRSLCSFPETFKDSLKVIPRKSVGRAEDFYRAVLSEDQKKVEIWHLTVKGDTDRLLAVVTDNGKQFNPFNF</sequence>
<evidence type="ECO:0000313" key="1">
    <source>
        <dbReference type="EMBL" id="BFM42694.1"/>
    </source>
</evidence>
<dbReference type="AlphaFoldDB" id="A0AAT9GZS5"/>